<gene>
    <name evidence="6" type="ORF">POVCU1_000650</name>
    <name evidence="5" type="ORF">POVCU2_0000760</name>
</gene>
<evidence type="ECO:0000256" key="3">
    <source>
        <dbReference type="PIRSR" id="PIRSR603782-2"/>
    </source>
</evidence>
<evidence type="ECO:0000313" key="8">
    <source>
        <dbReference type="Proteomes" id="UP000078560"/>
    </source>
</evidence>
<evidence type="ECO:0000313" key="7">
    <source>
        <dbReference type="Proteomes" id="UP000078546"/>
    </source>
</evidence>
<reference evidence="7 8" key="2">
    <citation type="submission" date="2016-05" db="EMBL/GenBank/DDBJ databases">
        <authorList>
            <person name="Naeem Raeece"/>
        </authorList>
    </citation>
    <scope>NUCLEOTIDE SEQUENCE [LARGE SCALE GENOMIC DNA]</scope>
</reference>
<keyword evidence="2" id="KW-0479">Metal-binding</keyword>
<evidence type="ECO:0000313" key="6">
    <source>
        <dbReference type="EMBL" id="SBS80385.1"/>
    </source>
</evidence>
<name>A0A1A8VNP2_PLAOA</name>
<feature type="binding site" evidence="2">
    <location>
        <position position="185"/>
    </location>
    <ligand>
        <name>Cu cation</name>
        <dbReference type="ChEBI" id="CHEBI:23378"/>
    </ligand>
</feature>
<reference evidence="6" key="1">
    <citation type="submission" date="2016-05" db="EMBL/GenBank/DDBJ databases">
        <authorList>
            <person name="Lavstsen T."/>
            <person name="Jespersen J.S."/>
        </authorList>
    </citation>
    <scope>NUCLEOTIDE SEQUENCE [LARGE SCALE GENOMIC DNA]</scope>
</reference>
<dbReference type="SUPFAM" id="SSF52833">
    <property type="entry name" value="Thioredoxin-like"/>
    <property type="match status" value="1"/>
</dbReference>
<dbReference type="Proteomes" id="UP000078560">
    <property type="component" value="Unassembled WGS sequence"/>
</dbReference>
<comment type="similarity">
    <text evidence="1">Belongs to the SCO1/2 family.</text>
</comment>
<dbReference type="Gene3D" id="3.40.30.10">
    <property type="entry name" value="Glutaredoxin"/>
    <property type="match status" value="1"/>
</dbReference>
<keyword evidence="3" id="KW-1015">Disulfide bond</keyword>
<evidence type="ECO:0000256" key="4">
    <source>
        <dbReference type="SAM" id="Phobius"/>
    </source>
</evidence>
<dbReference type="InterPro" id="IPR036249">
    <property type="entry name" value="Thioredoxin-like_sf"/>
</dbReference>
<dbReference type="EMBL" id="FLQU01000008">
    <property type="protein sequence ID" value="SBS79890.1"/>
    <property type="molecule type" value="Genomic_DNA"/>
</dbReference>
<feature type="binding site" evidence="2">
    <location>
        <position position="309"/>
    </location>
    <ligand>
        <name>Cu cation</name>
        <dbReference type="ChEBI" id="CHEBI:23378"/>
    </ligand>
</feature>
<feature type="transmembrane region" description="Helical" evidence="4">
    <location>
        <begin position="107"/>
        <end position="126"/>
    </location>
</feature>
<evidence type="ECO:0000313" key="5">
    <source>
        <dbReference type="EMBL" id="SBS79890.1"/>
    </source>
</evidence>
<dbReference type="PANTHER" id="PTHR12151">
    <property type="entry name" value="ELECTRON TRANSPORT PROTIN SCO1/SENC FAMILY MEMBER"/>
    <property type="match status" value="1"/>
</dbReference>
<dbReference type="GO" id="GO:0033617">
    <property type="term" value="P:mitochondrial respiratory chain complex IV assembly"/>
    <property type="evidence" value="ECO:0007669"/>
    <property type="project" value="TreeGrafter"/>
</dbReference>
<keyword evidence="4" id="KW-1133">Transmembrane helix</keyword>
<evidence type="ECO:0000256" key="2">
    <source>
        <dbReference type="PIRSR" id="PIRSR603782-1"/>
    </source>
</evidence>
<feature type="disulfide bond" description="Redox-active" evidence="3">
    <location>
        <begin position="185"/>
        <end position="189"/>
    </location>
</feature>
<dbReference type="Proteomes" id="UP000078546">
    <property type="component" value="Unassembled WGS sequence"/>
</dbReference>
<dbReference type="EMBL" id="FLQV01000019">
    <property type="protein sequence ID" value="SBS80385.1"/>
    <property type="molecule type" value="Genomic_DNA"/>
</dbReference>
<dbReference type="CDD" id="cd02968">
    <property type="entry name" value="SCO"/>
    <property type="match status" value="1"/>
</dbReference>
<keyword evidence="4" id="KW-0812">Transmembrane</keyword>
<dbReference type="Pfam" id="PF02630">
    <property type="entry name" value="SCO1-SenC"/>
    <property type="match status" value="1"/>
</dbReference>
<dbReference type="GO" id="GO:0046872">
    <property type="term" value="F:metal ion binding"/>
    <property type="evidence" value="ECO:0007669"/>
    <property type="project" value="UniProtKB-KW"/>
</dbReference>
<evidence type="ECO:0000256" key="1">
    <source>
        <dbReference type="ARBA" id="ARBA00010996"/>
    </source>
</evidence>
<dbReference type="AlphaFoldDB" id="A0A1A8VNP2"/>
<dbReference type="InterPro" id="IPR003782">
    <property type="entry name" value="SCO1/SenC"/>
</dbReference>
<dbReference type="PANTHER" id="PTHR12151:SF5">
    <property type="entry name" value="AT19154P"/>
    <property type="match status" value="1"/>
</dbReference>
<dbReference type="FunFam" id="3.40.30.10:FF:000013">
    <property type="entry name" value="Blast:Protein SCO1 homolog, mitochondrial"/>
    <property type="match status" value="1"/>
</dbReference>
<dbReference type="GO" id="GO:0005739">
    <property type="term" value="C:mitochondrion"/>
    <property type="evidence" value="ECO:0007669"/>
    <property type="project" value="GOC"/>
</dbReference>
<sequence length="435" mass="49771">MGKSKNSSRKLPKSTSFPQRSKGVVAQRLLLHSYTVATFWGQMERVLFKHVALLPRGEALCCHPHWTTRRFSLHMNRHKTINFEKKVGYTTNKSGHENVVKKKNVFLTWRCLAFNFALSIPILYLYTLQCQKRDGAKGAGKTTIENIGKPLIGGDFTLVNQKGEIVTNQNFRNRFCLIYFGFTYCPDICPQELEKQSIVIEKITRKHGNIITPIFISVDPNRDTVAQINNYCKSFSEQLVGLTGTKELIKSVAKSFRVYYNEHITDEGEEDAKKLPTSGMGSDGIGNAKRSNDNINHNSQNKYNYLIDHSIIHYLIDTDGNFVDFFGKNCTANEMFLRISDLEEKKTAPHRKEGKRGTCTEASSVFHLVSKGMQYQKKNHGFLCIFNANVKLNFIILLYFTTSPFLLRPNFTYVPKQTQQENANCQLIGPPLRWR</sequence>
<feature type="binding site" evidence="2">
    <location>
        <position position="189"/>
    </location>
    <ligand>
        <name>Cu cation</name>
        <dbReference type="ChEBI" id="CHEBI:23378"/>
    </ligand>
</feature>
<proteinExistence type="inferred from homology"/>
<organism evidence="6 7">
    <name type="scientific">Plasmodium ovale curtisi</name>
    <dbReference type="NCBI Taxonomy" id="864141"/>
    <lineage>
        <taxon>Eukaryota</taxon>
        <taxon>Sar</taxon>
        <taxon>Alveolata</taxon>
        <taxon>Apicomplexa</taxon>
        <taxon>Aconoidasida</taxon>
        <taxon>Haemosporida</taxon>
        <taxon>Plasmodiidae</taxon>
        <taxon>Plasmodium</taxon>
        <taxon>Plasmodium (Plasmodium)</taxon>
    </lineage>
</organism>
<protein>
    <submittedName>
        <fullName evidence="6">Cg3 protein, putative</fullName>
    </submittedName>
</protein>
<accession>A0A1A8VNP2</accession>
<keyword evidence="4" id="KW-0472">Membrane</keyword>
<keyword evidence="2" id="KW-0186">Copper</keyword>